<evidence type="ECO:0000313" key="10">
    <source>
        <dbReference type="EMBL" id="MBK6006473.1"/>
    </source>
</evidence>
<keyword evidence="4 6" id="KW-0251">Elongation factor</keyword>
<comment type="similarity">
    <text evidence="1 6 7">Belongs to the EF-Ts family.</text>
</comment>
<dbReference type="PANTHER" id="PTHR11741">
    <property type="entry name" value="ELONGATION FACTOR TS"/>
    <property type="match status" value="1"/>
</dbReference>
<keyword evidence="11" id="KW-1185">Reference proteome</keyword>
<accession>A0A934TS96</accession>
<evidence type="ECO:0000256" key="4">
    <source>
        <dbReference type="ARBA" id="ARBA00022768"/>
    </source>
</evidence>
<dbReference type="GO" id="GO:0005737">
    <property type="term" value="C:cytoplasm"/>
    <property type="evidence" value="ECO:0007669"/>
    <property type="project" value="UniProtKB-SubCell"/>
</dbReference>
<dbReference type="NCBIfam" id="TIGR00116">
    <property type="entry name" value="tsf"/>
    <property type="match status" value="1"/>
</dbReference>
<evidence type="ECO:0000259" key="9">
    <source>
        <dbReference type="Pfam" id="PF00889"/>
    </source>
</evidence>
<dbReference type="Gene3D" id="1.10.286.20">
    <property type="match status" value="1"/>
</dbReference>
<proteinExistence type="inferred from homology"/>
<reference evidence="10" key="1">
    <citation type="journal article" date="2012" name="J. Microbiol. Biotechnol.">
        <title>Ramlibacter ginsenosidimutans sp. nov., with ginsenoside-converting activity.</title>
        <authorList>
            <person name="Wang L."/>
            <person name="An D.S."/>
            <person name="Kim S.G."/>
            <person name="Jin F.X."/>
            <person name="Kim S.C."/>
            <person name="Lee S.T."/>
            <person name="Im W.T."/>
        </authorList>
    </citation>
    <scope>NUCLEOTIDE SEQUENCE</scope>
    <source>
        <strain evidence="10">KACC 17527</strain>
    </source>
</reference>
<dbReference type="HAMAP" id="MF_00050">
    <property type="entry name" value="EF_Ts"/>
    <property type="match status" value="1"/>
</dbReference>
<dbReference type="PANTHER" id="PTHR11741:SF0">
    <property type="entry name" value="ELONGATION FACTOR TS, MITOCHONDRIAL"/>
    <property type="match status" value="1"/>
</dbReference>
<feature type="region of interest" description="Involved in Mg(2+) ion dislocation from EF-Tu" evidence="6">
    <location>
        <begin position="80"/>
        <end position="83"/>
    </location>
</feature>
<dbReference type="Gene3D" id="1.10.8.10">
    <property type="entry name" value="DNA helicase RuvA subunit, C-terminal domain"/>
    <property type="match status" value="1"/>
</dbReference>
<evidence type="ECO:0000313" key="11">
    <source>
        <dbReference type="Proteomes" id="UP000630528"/>
    </source>
</evidence>
<dbReference type="AlphaFoldDB" id="A0A934TS96"/>
<evidence type="ECO:0000256" key="3">
    <source>
        <dbReference type="ARBA" id="ARBA00022490"/>
    </source>
</evidence>
<dbReference type="InterPro" id="IPR018101">
    <property type="entry name" value="Transl_elong_Ts_CS"/>
</dbReference>
<evidence type="ECO:0000256" key="2">
    <source>
        <dbReference type="ARBA" id="ARBA00016956"/>
    </source>
</evidence>
<organism evidence="10 11">
    <name type="scientific">Ramlibacter ginsenosidimutans</name>
    <dbReference type="NCBI Taxonomy" id="502333"/>
    <lineage>
        <taxon>Bacteria</taxon>
        <taxon>Pseudomonadati</taxon>
        <taxon>Pseudomonadota</taxon>
        <taxon>Betaproteobacteria</taxon>
        <taxon>Burkholderiales</taxon>
        <taxon>Comamonadaceae</taxon>
        <taxon>Ramlibacter</taxon>
    </lineage>
</organism>
<reference evidence="10" key="2">
    <citation type="submission" date="2021-01" db="EMBL/GenBank/DDBJ databases">
        <authorList>
            <person name="Kang M."/>
        </authorList>
    </citation>
    <scope>NUCLEOTIDE SEQUENCE</scope>
    <source>
        <strain evidence="10">KACC 17527</strain>
    </source>
</reference>
<dbReference type="FunFam" id="1.10.286.20:FF:000001">
    <property type="entry name" value="Elongation factor Ts"/>
    <property type="match status" value="1"/>
</dbReference>
<protein>
    <recommendedName>
        <fullName evidence="2 6">Elongation factor Ts</fullName>
        <shortName evidence="6">EF-Ts</shortName>
    </recommendedName>
</protein>
<dbReference type="InterPro" id="IPR036402">
    <property type="entry name" value="EF-Ts_dimer_sf"/>
</dbReference>
<evidence type="ECO:0000256" key="6">
    <source>
        <dbReference type="HAMAP-Rule" id="MF_00050"/>
    </source>
</evidence>
<evidence type="ECO:0000256" key="8">
    <source>
        <dbReference type="RuleBase" id="RU000643"/>
    </source>
</evidence>
<evidence type="ECO:0000256" key="5">
    <source>
        <dbReference type="ARBA" id="ARBA00022917"/>
    </source>
</evidence>
<dbReference type="Gene3D" id="3.30.479.20">
    <property type="entry name" value="Elongation factor Ts, dimerisation domain"/>
    <property type="match status" value="2"/>
</dbReference>
<comment type="caution">
    <text evidence="10">The sequence shown here is derived from an EMBL/GenBank/DDBJ whole genome shotgun (WGS) entry which is preliminary data.</text>
</comment>
<keyword evidence="5 6" id="KW-0648">Protein biosynthesis</keyword>
<dbReference type="InterPro" id="IPR014039">
    <property type="entry name" value="Transl_elong_EFTs/EF1B_dimer"/>
</dbReference>
<gene>
    <name evidence="6" type="primary">tsf</name>
    <name evidence="10" type="ORF">JJB11_10255</name>
</gene>
<evidence type="ECO:0000256" key="7">
    <source>
        <dbReference type="RuleBase" id="RU000642"/>
    </source>
</evidence>
<comment type="function">
    <text evidence="6 7">Associates with the EF-Tu.GDP complex and induces the exchange of GDP to GTP. It remains bound to the aminoacyl-tRNA.EF-Tu.GTP complex up to the GTP hydrolysis stage on the ribosome.</text>
</comment>
<sequence length="297" mass="31333">MAAITASMVGELRAKTDAPMMECKKALTEANGDMDKAEELLRVKLGNKAAKAGSRITAEGVVTASIEGTTGALLEVNCETDFVTKNDSFLAMARAAAELVAKNNPADVAALGALPYSQDSFGPTLEDVRKGLVGKIGENMSFRRFKRFSGSNKLVSYLHGTRIGVVVEYQGDDVAAKDVAMHVAAMKPVALSSADVPAELIEKERNVATAKAAESGKPADIAAKMIEGSVQKYLKEVSLLNQAFVKNDKQTVEQMLKAANTTIKGFTLYVVGEGIEKKADDFAAEVAAQVAAAKQAA</sequence>
<dbReference type="CDD" id="cd14275">
    <property type="entry name" value="UBA_EF-Ts"/>
    <property type="match status" value="1"/>
</dbReference>
<dbReference type="FunFam" id="1.10.8.10:FF:000001">
    <property type="entry name" value="Elongation factor Ts"/>
    <property type="match status" value="1"/>
</dbReference>
<dbReference type="EMBL" id="JAEPWM010000003">
    <property type="protein sequence ID" value="MBK6006473.1"/>
    <property type="molecule type" value="Genomic_DNA"/>
</dbReference>
<feature type="domain" description="Translation elongation factor EFTs/EF1B dimerisation" evidence="9">
    <location>
        <begin position="71"/>
        <end position="273"/>
    </location>
</feature>
<dbReference type="Pfam" id="PF00889">
    <property type="entry name" value="EF_TS"/>
    <property type="match status" value="1"/>
</dbReference>
<dbReference type="PROSITE" id="PS01127">
    <property type="entry name" value="EF_TS_2"/>
    <property type="match status" value="1"/>
</dbReference>
<keyword evidence="3 6" id="KW-0963">Cytoplasm</keyword>
<dbReference type="InterPro" id="IPR001816">
    <property type="entry name" value="Transl_elong_EFTs/EF1B"/>
</dbReference>
<dbReference type="Proteomes" id="UP000630528">
    <property type="component" value="Unassembled WGS sequence"/>
</dbReference>
<name>A0A934TS96_9BURK</name>
<comment type="subcellular location">
    <subcellularLocation>
        <location evidence="6 8">Cytoplasm</location>
    </subcellularLocation>
</comment>
<dbReference type="GO" id="GO:0003746">
    <property type="term" value="F:translation elongation factor activity"/>
    <property type="evidence" value="ECO:0007669"/>
    <property type="project" value="UniProtKB-UniRule"/>
</dbReference>
<evidence type="ECO:0000256" key="1">
    <source>
        <dbReference type="ARBA" id="ARBA00005532"/>
    </source>
</evidence>
<dbReference type="SUPFAM" id="SSF46934">
    <property type="entry name" value="UBA-like"/>
    <property type="match status" value="1"/>
</dbReference>
<dbReference type="RefSeq" id="WP_201169799.1">
    <property type="nucleotide sequence ID" value="NZ_JAEPWM010000003.1"/>
</dbReference>
<dbReference type="SUPFAM" id="SSF54713">
    <property type="entry name" value="Elongation factor Ts (EF-Ts), dimerisation domain"/>
    <property type="match status" value="2"/>
</dbReference>
<dbReference type="InterPro" id="IPR009060">
    <property type="entry name" value="UBA-like_sf"/>
</dbReference>